<name>G0MK61_CAEBE</name>
<feature type="transmembrane region" description="Helical" evidence="1">
    <location>
        <begin position="34"/>
        <end position="51"/>
    </location>
</feature>
<organism evidence="3">
    <name type="scientific">Caenorhabditis brenneri</name>
    <name type="common">Nematode worm</name>
    <dbReference type="NCBI Taxonomy" id="135651"/>
    <lineage>
        <taxon>Eukaryota</taxon>
        <taxon>Metazoa</taxon>
        <taxon>Ecdysozoa</taxon>
        <taxon>Nematoda</taxon>
        <taxon>Chromadorea</taxon>
        <taxon>Rhabditida</taxon>
        <taxon>Rhabditina</taxon>
        <taxon>Rhabditomorpha</taxon>
        <taxon>Rhabditoidea</taxon>
        <taxon>Rhabditidae</taxon>
        <taxon>Peloderinae</taxon>
        <taxon>Caenorhabditis</taxon>
    </lineage>
</organism>
<dbReference type="STRING" id="135651.G0MK61"/>
<protein>
    <submittedName>
        <fullName evidence="2">Uncharacterized protein</fullName>
    </submittedName>
</protein>
<accession>G0MK61</accession>
<sequence length="192" mass="22232">MQTVCFRGMSIRHLEDGRFEIIKPMFFKWPAKEVILSMLLAEISFSIIFLLKSTNIFALLLLSLMFLSALFAIGYNREIFPVIYIHFVLCFVYILISLTVVSAVYFDPSICDKDCQTITQRIENVGLPVKEVWAYSFSGFIIIAHVLMTPVSFRMMKYTAARRALDKMMADEEFTKKLQRPVILNSTYPMHV</sequence>
<keyword evidence="1" id="KW-0472">Membrane</keyword>
<keyword evidence="3" id="KW-1185">Reference proteome</keyword>
<dbReference type="AlphaFoldDB" id="G0MK61"/>
<dbReference type="OrthoDB" id="5868950at2759"/>
<feature type="transmembrane region" description="Helical" evidence="1">
    <location>
        <begin position="132"/>
        <end position="153"/>
    </location>
</feature>
<dbReference type="eggNOG" id="ENOG502TI7X">
    <property type="taxonomic scope" value="Eukaryota"/>
</dbReference>
<evidence type="ECO:0000256" key="1">
    <source>
        <dbReference type="SAM" id="Phobius"/>
    </source>
</evidence>
<dbReference type="HOGENOM" id="CLU_1455729_0_0_1"/>
<feature type="transmembrane region" description="Helical" evidence="1">
    <location>
        <begin position="57"/>
        <end position="75"/>
    </location>
</feature>
<evidence type="ECO:0000313" key="2">
    <source>
        <dbReference type="EMBL" id="EGT33485.1"/>
    </source>
</evidence>
<dbReference type="Proteomes" id="UP000008068">
    <property type="component" value="Unassembled WGS sequence"/>
</dbReference>
<reference evidence="3" key="1">
    <citation type="submission" date="2011-07" db="EMBL/GenBank/DDBJ databases">
        <authorList>
            <consortium name="Caenorhabditis brenneri Sequencing and Analysis Consortium"/>
            <person name="Wilson R.K."/>
        </authorList>
    </citation>
    <scope>NUCLEOTIDE SEQUENCE [LARGE SCALE GENOMIC DNA]</scope>
    <source>
        <strain evidence="3">PB2801</strain>
    </source>
</reference>
<dbReference type="InParanoid" id="G0MK61"/>
<keyword evidence="1" id="KW-0812">Transmembrane</keyword>
<proteinExistence type="predicted"/>
<feature type="transmembrane region" description="Helical" evidence="1">
    <location>
        <begin position="82"/>
        <end position="106"/>
    </location>
</feature>
<evidence type="ECO:0000313" key="3">
    <source>
        <dbReference type="Proteomes" id="UP000008068"/>
    </source>
</evidence>
<dbReference type="FunCoup" id="G0MK61">
    <property type="interactions" value="1899"/>
</dbReference>
<keyword evidence="1" id="KW-1133">Transmembrane helix</keyword>
<gene>
    <name evidence="2" type="ORF">CAEBREN_00368</name>
</gene>
<dbReference type="EMBL" id="GL379798">
    <property type="protein sequence ID" value="EGT33485.1"/>
    <property type="molecule type" value="Genomic_DNA"/>
</dbReference>